<sequence>MRRNSLVLALFLIILSIITYATAPNTACIPEERTIAITLDDLPLEHAQFEKITHALIKHKAPAIGFAIAKNLNEDNRKDLQDFLDTGFVLGSHSYSHLNLRKVSAASYIADVHRADKILSPLMTGTKYYRYPYLAESSFAKKQKVLHYLKANHYQVAPVTIDSRDFIFNVKFTDEVRSNPELFNKLRQQYLDFVWQQTVLVEYSQRCNSTKQILLLHANRLNSYFLEDLLHMYEQHGYRFISLDEALKDTSS</sequence>
<gene>
    <name evidence="5" type="ORF">ACD661_10865</name>
</gene>
<dbReference type="InterPro" id="IPR002509">
    <property type="entry name" value="NODB_dom"/>
</dbReference>
<dbReference type="Proteomes" id="UP001615550">
    <property type="component" value="Unassembled WGS sequence"/>
</dbReference>
<reference evidence="5 6" key="1">
    <citation type="submission" date="2024-08" db="EMBL/GenBank/DDBJ databases">
        <title>Draft Genome Sequence of Legionella lytica strain DSB2004, Isolated From a Fire Sprinkler System.</title>
        <authorList>
            <person name="Everhart A.D."/>
            <person name="Kidane D.T."/>
            <person name="Farone A.L."/>
            <person name="Farone M.B."/>
        </authorList>
    </citation>
    <scope>NUCLEOTIDE SEQUENCE [LARGE SCALE GENOMIC DNA]</scope>
    <source>
        <strain evidence="5 6">DSB2004</strain>
    </source>
</reference>
<proteinExistence type="predicted"/>
<accession>A0ABW8D8L4</accession>
<keyword evidence="1" id="KW-0479">Metal-binding</keyword>
<dbReference type="EMBL" id="JBGORX010000003">
    <property type="protein sequence ID" value="MFJ1269060.1"/>
    <property type="molecule type" value="Genomic_DNA"/>
</dbReference>
<evidence type="ECO:0000259" key="4">
    <source>
        <dbReference type="PROSITE" id="PS51677"/>
    </source>
</evidence>
<name>A0ABW8D8L4_9GAMM</name>
<dbReference type="Pfam" id="PF01522">
    <property type="entry name" value="Polysacc_deac_1"/>
    <property type="match status" value="1"/>
</dbReference>
<evidence type="ECO:0000256" key="3">
    <source>
        <dbReference type="SAM" id="SignalP"/>
    </source>
</evidence>
<evidence type="ECO:0000313" key="6">
    <source>
        <dbReference type="Proteomes" id="UP001615550"/>
    </source>
</evidence>
<feature type="chain" id="PRO_5045852753" evidence="3">
    <location>
        <begin position="24"/>
        <end position="252"/>
    </location>
</feature>
<keyword evidence="3" id="KW-0732">Signal</keyword>
<protein>
    <submittedName>
        <fullName evidence="5">Polysaccharide deacetylase family protein</fullName>
    </submittedName>
</protein>
<dbReference type="PROSITE" id="PS51677">
    <property type="entry name" value="NODB"/>
    <property type="match status" value="1"/>
</dbReference>
<feature type="domain" description="NodB homology" evidence="4">
    <location>
        <begin position="33"/>
        <end position="241"/>
    </location>
</feature>
<dbReference type="PANTHER" id="PTHR10587:SF133">
    <property type="entry name" value="CHITIN DEACETYLASE 1-RELATED"/>
    <property type="match status" value="1"/>
</dbReference>
<evidence type="ECO:0000313" key="5">
    <source>
        <dbReference type="EMBL" id="MFJ1269060.1"/>
    </source>
</evidence>
<dbReference type="SUPFAM" id="SSF88713">
    <property type="entry name" value="Glycoside hydrolase/deacetylase"/>
    <property type="match status" value="1"/>
</dbReference>
<comment type="caution">
    <text evidence="5">The sequence shown here is derived from an EMBL/GenBank/DDBJ whole genome shotgun (WGS) entry which is preliminary data.</text>
</comment>
<evidence type="ECO:0000256" key="2">
    <source>
        <dbReference type="ARBA" id="ARBA00022801"/>
    </source>
</evidence>
<dbReference type="InterPro" id="IPR011330">
    <property type="entry name" value="Glyco_hydro/deAcase_b/a-brl"/>
</dbReference>
<dbReference type="RefSeq" id="WP_400187877.1">
    <property type="nucleotide sequence ID" value="NZ_JBGORX010000003.1"/>
</dbReference>
<evidence type="ECO:0000256" key="1">
    <source>
        <dbReference type="ARBA" id="ARBA00022723"/>
    </source>
</evidence>
<dbReference type="PANTHER" id="PTHR10587">
    <property type="entry name" value="GLYCOSYL TRANSFERASE-RELATED"/>
    <property type="match status" value="1"/>
</dbReference>
<organism evidence="5 6">
    <name type="scientific">Legionella lytica</name>
    <dbReference type="NCBI Taxonomy" id="96232"/>
    <lineage>
        <taxon>Bacteria</taxon>
        <taxon>Pseudomonadati</taxon>
        <taxon>Pseudomonadota</taxon>
        <taxon>Gammaproteobacteria</taxon>
        <taxon>Legionellales</taxon>
        <taxon>Legionellaceae</taxon>
        <taxon>Legionella</taxon>
    </lineage>
</organism>
<keyword evidence="6" id="KW-1185">Reference proteome</keyword>
<feature type="signal peptide" evidence="3">
    <location>
        <begin position="1"/>
        <end position="23"/>
    </location>
</feature>
<dbReference type="InterPro" id="IPR050248">
    <property type="entry name" value="Polysacc_deacetylase_ArnD"/>
</dbReference>
<dbReference type="Gene3D" id="3.20.20.370">
    <property type="entry name" value="Glycoside hydrolase/deacetylase"/>
    <property type="match status" value="1"/>
</dbReference>
<keyword evidence="2" id="KW-0378">Hydrolase</keyword>